<evidence type="ECO:0000313" key="2">
    <source>
        <dbReference type="EMBL" id="OAA51764.1"/>
    </source>
</evidence>
<gene>
    <name evidence="2" type="ORF">NOR_00357</name>
</gene>
<dbReference type="Proteomes" id="UP000243498">
    <property type="component" value="Unassembled WGS sequence"/>
</dbReference>
<evidence type="ECO:0000256" key="1">
    <source>
        <dbReference type="SAM" id="MobiDB-lite"/>
    </source>
</evidence>
<keyword evidence="3" id="KW-1185">Reference proteome</keyword>
<reference evidence="2 3" key="1">
    <citation type="journal article" date="2016" name="Genome Biol. Evol.">
        <title>Divergent and convergent evolution of fungal pathogenicity.</title>
        <authorList>
            <person name="Shang Y."/>
            <person name="Xiao G."/>
            <person name="Zheng P."/>
            <person name="Cen K."/>
            <person name="Zhan S."/>
            <person name="Wang C."/>
        </authorList>
    </citation>
    <scope>NUCLEOTIDE SEQUENCE [LARGE SCALE GENOMIC DNA]</scope>
    <source>
        <strain evidence="2 3">RCEF 4871</strain>
    </source>
</reference>
<name>A0A167KI40_METRR</name>
<proteinExistence type="predicted"/>
<organism evidence="2 3">
    <name type="scientific">Metarhizium rileyi (strain RCEF 4871)</name>
    <name type="common">Nomuraea rileyi</name>
    <dbReference type="NCBI Taxonomy" id="1649241"/>
    <lineage>
        <taxon>Eukaryota</taxon>
        <taxon>Fungi</taxon>
        <taxon>Dikarya</taxon>
        <taxon>Ascomycota</taxon>
        <taxon>Pezizomycotina</taxon>
        <taxon>Sordariomycetes</taxon>
        <taxon>Hypocreomycetidae</taxon>
        <taxon>Hypocreales</taxon>
        <taxon>Clavicipitaceae</taxon>
        <taxon>Metarhizium</taxon>
    </lineage>
</organism>
<sequence>MRSQTHAETSVAPHFNGRSFTINHQSPAEEGVPGFLAGGKILPKSQDDGIELKARGRRISLRLPMGVQFQYDHLSASRLKPILVDRLAGRGLWEEILSTETTAVLKHDTSDARPPTDGDECA</sequence>
<accession>A0A167KI40</accession>
<feature type="region of interest" description="Disordered" evidence="1">
    <location>
        <begin position="1"/>
        <end position="40"/>
    </location>
</feature>
<protein>
    <submittedName>
        <fullName evidence="2">Uncharacterized protein</fullName>
    </submittedName>
</protein>
<evidence type="ECO:0000313" key="3">
    <source>
        <dbReference type="Proteomes" id="UP000243498"/>
    </source>
</evidence>
<dbReference type="AlphaFoldDB" id="A0A167KI40"/>
<dbReference type="EMBL" id="AZHC01000001">
    <property type="protein sequence ID" value="OAA51764.1"/>
    <property type="molecule type" value="Genomic_DNA"/>
</dbReference>
<comment type="caution">
    <text evidence="2">The sequence shown here is derived from an EMBL/GenBank/DDBJ whole genome shotgun (WGS) entry which is preliminary data.</text>
</comment>